<keyword evidence="1" id="KW-0408">Iron</keyword>
<dbReference type="SMART" id="SM00899">
    <property type="entry name" value="FeoA"/>
    <property type="match status" value="1"/>
</dbReference>
<dbReference type="InterPro" id="IPR007167">
    <property type="entry name" value="Fe-transptr_FeoA-like"/>
</dbReference>
<feature type="domain" description="Ferrous iron transporter FeoA-like" evidence="2">
    <location>
        <begin position="1"/>
        <end position="70"/>
    </location>
</feature>
<reference evidence="3" key="1">
    <citation type="submission" date="2016-10" db="EMBL/GenBank/DDBJ databases">
        <authorList>
            <person name="de Groot N.N."/>
        </authorList>
    </citation>
    <scope>NUCLEOTIDE SEQUENCE</scope>
</reference>
<dbReference type="SUPFAM" id="SSF50037">
    <property type="entry name" value="C-terminal domain of transcriptional repressors"/>
    <property type="match status" value="1"/>
</dbReference>
<gene>
    <name evidence="3" type="ORF">MNB_SUP05-5-764</name>
</gene>
<dbReference type="InterPro" id="IPR008988">
    <property type="entry name" value="Transcriptional_repressor_C"/>
</dbReference>
<evidence type="ECO:0000256" key="1">
    <source>
        <dbReference type="ARBA" id="ARBA00023004"/>
    </source>
</evidence>
<sequence>MLLSQTSEQKKYRIIAINVKHNMKLKLLSLGISELSEITTLRNNKGDIVIGLNHSRIALDKNISKYIKVK</sequence>
<dbReference type="GO" id="GO:0046914">
    <property type="term" value="F:transition metal ion binding"/>
    <property type="evidence" value="ECO:0007669"/>
    <property type="project" value="InterPro"/>
</dbReference>
<name>A0A1W1BX30_9ZZZZ</name>
<proteinExistence type="predicted"/>
<accession>A0A1W1BX30</accession>
<dbReference type="Gene3D" id="2.30.30.90">
    <property type="match status" value="1"/>
</dbReference>
<dbReference type="AlphaFoldDB" id="A0A1W1BX30"/>
<dbReference type="InterPro" id="IPR038157">
    <property type="entry name" value="FeoA_core_dom"/>
</dbReference>
<dbReference type="EMBL" id="FPHJ01000023">
    <property type="protein sequence ID" value="SFV58063.1"/>
    <property type="molecule type" value="Genomic_DNA"/>
</dbReference>
<evidence type="ECO:0000313" key="3">
    <source>
        <dbReference type="EMBL" id="SFV58063.1"/>
    </source>
</evidence>
<dbReference type="Pfam" id="PF04023">
    <property type="entry name" value="FeoA"/>
    <property type="match status" value="1"/>
</dbReference>
<evidence type="ECO:0000259" key="2">
    <source>
        <dbReference type="SMART" id="SM00899"/>
    </source>
</evidence>
<organism evidence="3">
    <name type="scientific">hydrothermal vent metagenome</name>
    <dbReference type="NCBI Taxonomy" id="652676"/>
    <lineage>
        <taxon>unclassified sequences</taxon>
        <taxon>metagenomes</taxon>
        <taxon>ecological metagenomes</taxon>
    </lineage>
</organism>
<protein>
    <recommendedName>
        <fullName evidence="2">Ferrous iron transporter FeoA-like domain-containing protein</fullName>
    </recommendedName>
</protein>